<name>A0AAD3TCA0_NEPGR</name>
<gene>
    <name evidence="1" type="ORF">Nepgr_029326</name>
</gene>
<proteinExistence type="predicted"/>
<evidence type="ECO:0000313" key="2">
    <source>
        <dbReference type="Proteomes" id="UP001279734"/>
    </source>
</evidence>
<dbReference type="Proteomes" id="UP001279734">
    <property type="component" value="Unassembled WGS sequence"/>
</dbReference>
<organism evidence="1 2">
    <name type="scientific">Nepenthes gracilis</name>
    <name type="common">Slender pitcher plant</name>
    <dbReference type="NCBI Taxonomy" id="150966"/>
    <lineage>
        <taxon>Eukaryota</taxon>
        <taxon>Viridiplantae</taxon>
        <taxon>Streptophyta</taxon>
        <taxon>Embryophyta</taxon>
        <taxon>Tracheophyta</taxon>
        <taxon>Spermatophyta</taxon>
        <taxon>Magnoliopsida</taxon>
        <taxon>eudicotyledons</taxon>
        <taxon>Gunneridae</taxon>
        <taxon>Pentapetalae</taxon>
        <taxon>Caryophyllales</taxon>
        <taxon>Nepenthaceae</taxon>
        <taxon>Nepenthes</taxon>
    </lineage>
</organism>
<evidence type="ECO:0000313" key="1">
    <source>
        <dbReference type="EMBL" id="GMH27483.1"/>
    </source>
</evidence>
<comment type="caution">
    <text evidence="1">The sequence shown here is derived from an EMBL/GenBank/DDBJ whole genome shotgun (WGS) entry which is preliminary data.</text>
</comment>
<sequence length="87" mass="9552">MTVANNNAGVSANEAEGLVIRTGDDMASVATHDVQLGFREGRRGQRRFHGERWRLRTAELSLHSGVELMLSDSPSPSTPFPPKSDFQ</sequence>
<reference evidence="1" key="1">
    <citation type="submission" date="2023-05" db="EMBL/GenBank/DDBJ databases">
        <title>Nepenthes gracilis genome sequencing.</title>
        <authorList>
            <person name="Fukushima K."/>
        </authorList>
    </citation>
    <scope>NUCLEOTIDE SEQUENCE</scope>
    <source>
        <strain evidence="1">SING2019-196</strain>
    </source>
</reference>
<protein>
    <submittedName>
        <fullName evidence="1">Uncharacterized protein</fullName>
    </submittedName>
</protein>
<keyword evidence="2" id="KW-1185">Reference proteome</keyword>
<dbReference type="EMBL" id="BSYO01000033">
    <property type="protein sequence ID" value="GMH27483.1"/>
    <property type="molecule type" value="Genomic_DNA"/>
</dbReference>
<accession>A0AAD3TCA0</accession>
<dbReference type="AlphaFoldDB" id="A0AAD3TCA0"/>